<gene>
    <name evidence="2" type="ORF">B0H17DRAFT_71478</name>
</gene>
<evidence type="ECO:0000313" key="2">
    <source>
        <dbReference type="EMBL" id="KAJ7604403.1"/>
    </source>
</evidence>
<name>A0AAD7AYI7_MYCRO</name>
<feature type="domain" description="DUF6697" evidence="1">
    <location>
        <begin position="138"/>
        <end position="174"/>
    </location>
</feature>
<keyword evidence="3" id="KW-1185">Reference proteome</keyword>
<reference evidence="2" key="1">
    <citation type="submission" date="2023-03" db="EMBL/GenBank/DDBJ databases">
        <title>Massive genome expansion in bonnet fungi (Mycena s.s.) driven by repeated elements and novel gene families across ecological guilds.</title>
        <authorList>
            <consortium name="Lawrence Berkeley National Laboratory"/>
            <person name="Harder C.B."/>
            <person name="Miyauchi S."/>
            <person name="Viragh M."/>
            <person name="Kuo A."/>
            <person name="Thoen E."/>
            <person name="Andreopoulos B."/>
            <person name="Lu D."/>
            <person name="Skrede I."/>
            <person name="Drula E."/>
            <person name="Henrissat B."/>
            <person name="Morin E."/>
            <person name="Kohler A."/>
            <person name="Barry K."/>
            <person name="LaButti K."/>
            <person name="Morin E."/>
            <person name="Salamov A."/>
            <person name="Lipzen A."/>
            <person name="Mereny Z."/>
            <person name="Hegedus B."/>
            <person name="Baldrian P."/>
            <person name="Stursova M."/>
            <person name="Weitz H."/>
            <person name="Taylor A."/>
            <person name="Grigoriev I.V."/>
            <person name="Nagy L.G."/>
            <person name="Martin F."/>
            <person name="Kauserud H."/>
        </authorList>
    </citation>
    <scope>NUCLEOTIDE SEQUENCE</scope>
    <source>
        <strain evidence="2">CBHHK067</strain>
    </source>
</reference>
<proteinExistence type="predicted"/>
<protein>
    <recommendedName>
        <fullName evidence="1">DUF6697 domain-containing protein</fullName>
    </recommendedName>
</protein>
<sequence length="208" mass="23683">MARFPTPANRPRFKTLLPVDTVKPSNNMYFFLHNVPTQRQYRHFPDRTLWSGPDGVHAIVYHPTHEYWPAVQKWVTPPSISFLSPELFDLFLTSQNAVYYVGVYAFHSMRDVHPPGSPIPPDVSPVAIHQATGVPAANVNPWDKITECFLDGHIKVECFGLQCVGFDHELYHKLRLRFVQPAGGEVPLKRRADDVDLRKGGYARARPV</sequence>
<dbReference type="Pfam" id="PF20411">
    <property type="entry name" value="DUF6697"/>
    <property type="match status" value="1"/>
</dbReference>
<accession>A0AAD7AYI7</accession>
<evidence type="ECO:0000313" key="3">
    <source>
        <dbReference type="Proteomes" id="UP001221757"/>
    </source>
</evidence>
<organism evidence="2 3">
    <name type="scientific">Mycena rosella</name>
    <name type="common">Pink bonnet</name>
    <name type="synonym">Agaricus rosellus</name>
    <dbReference type="NCBI Taxonomy" id="1033263"/>
    <lineage>
        <taxon>Eukaryota</taxon>
        <taxon>Fungi</taxon>
        <taxon>Dikarya</taxon>
        <taxon>Basidiomycota</taxon>
        <taxon>Agaricomycotina</taxon>
        <taxon>Agaricomycetes</taxon>
        <taxon>Agaricomycetidae</taxon>
        <taxon>Agaricales</taxon>
        <taxon>Marasmiineae</taxon>
        <taxon>Mycenaceae</taxon>
        <taxon>Mycena</taxon>
    </lineage>
</organism>
<dbReference type="Proteomes" id="UP001221757">
    <property type="component" value="Unassembled WGS sequence"/>
</dbReference>
<dbReference type="EMBL" id="JARKIE010001219">
    <property type="protein sequence ID" value="KAJ7604403.1"/>
    <property type="molecule type" value="Genomic_DNA"/>
</dbReference>
<dbReference type="InterPro" id="IPR046520">
    <property type="entry name" value="DUF6697"/>
</dbReference>
<comment type="caution">
    <text evidence="2">The sequence shown here is derived from an EMBL/GenBank/DDBJ whole genome shotgun (WGS) entry which is preliminary data.</text>
</comment>
<dbReference type="AlphaFoldDB" id="A0AAD7AYI7"/>
<evidence type="ECO:0000259" key="1">
    <source>
        <dbReference type="Pfam" id="PF20411"/>
    </source>
</evidence>